<gene>
    <name evidence="1" type="ORF">CCAX7_005420</name>
</gene>
<name>A0A402D376_9BACT</name>
<evidence type="ECO:0000313" key="1">
    <source>
        <dbReference type="EMBL" id="BDI28491.1"/>
    </source>
</evidence>
<protein>
    <submittedName>
        <fullName evidence="1">Uncharacterized protein</fullName>
    </submittedName>
</protein>
<reference evidence="1 2" key="1">
    <citation type="journal article" date="2019" name="Int. J. Syst. Evol. Microbiol.">
        <title>Capsulimonas corticalis gen. nov., sp. nov., an aerobic capsulated bacterium, of a novel bacterial order, Capsulimonadales ord. nov., of the class Armatimonadia of the phylum Armatimonadetes.</title>
        <authorList>
            <person name="Li J."/>
            <person name="Kudo C."/>
            <person name="Tonouchi A."/>
        </authorList>
    </citation>
    <scope>NUCLEOTIDE SEQUENCE [LARGE SCALE GENOMIC DNA]</scope>
    <source>
        <strain evidence="1 2">AX-7</strain>
    </source>
</reference>
<evidence type="ECO:0000313" key="2">
    <source>
        <dbReference type="Proteomes" id="UP000287394"/>
    </source>
</evidence>
<keyword evidence="2" id="KW-1185">Reference proteome</keyword>
<proteinExistence type="predicted"/>
<dbReference type="AlphaFoldDB" id="A0A402D376"/>
<organism evidence="1 2">
    <name type="scientific">Capsulimonas corticalis</name>
    <dbReference type="NCBI Taxonomy" id="2219043"/>
    <lineage>
        <taxon>Bacteria</taxon>
        <taxon>Bacillati</taxon>
        <taxon>Armatimonadota</taxon>
        <taxon>Armatimonadia</taxon>
        <taxon>Capsulimonadales</taxon>
        <taxon>Capsulimonadaceae</taxon>
        <taxon>Capsulimonas</taxon>
    </lineage>
</organism>
<dbReference type="KEGG" id="ccot:CCAX7_005420"/>
<dbReference type="Proteomes" id="UP000287394">
    <property type="component" value="Chromosome"/>
</dbReference>
<accession>A0A402D376</accession>
<sequence length="122" mass="12692">MMAAGTCTTIFCAILVIYLAAYARVTNLGLAQSHARVQLRQLSQDNQTLRAQLAQVQSPDRIVAQAKSLGMTPGANQVCYIGQNGAAVQANSTTIGQAGDQFPRVASSGANSVNIPSASFGH</sequence>
<dbReference type="EMBL" id="AP025739">
    <property type="protein sequence ID" value="BDI28491.1"/>
    <property type="molecule type" value="Genomic_DNA"/>
</dbReference>